<evidence type="ECO:0000313" key="2">
    <source>
        <dbReference type="Proteomes" id="UP001303760"/>
    </source>
</evidence>
<protein>
    <submittedName>
        <fullName evidence="1">Uncharacterized protein</fullName>
    </submittedName>
</protein>
<reference evidence="1" key="1">
    <citation type="journal article" date="2023" name="Mol. Phylogenet. Evol.">
        <title>Genome-scale phylogeny and comparative genomics of the fungal order Sordariales.</title>
        <authorList>
            <person name="Hensen N."/>
            <person name="Bonometti L."/>
            <person name="Westerberg I."/>
            <person name="Brannstrom I.O."/>
            <person name="Guillou S."/>
            <person name="Cros-Aarteil S."/>
            <person name="Calhoun S."/>
            <person name="Haridas S."/>
            <person name="Kuo A."/>
            <person name="Mondo S."/>
            <person name="Pangilinan J."/>
            <person name="Riley R."/>
            <person name="LaButti K."/>
            <person name="Andreopoulos B."/>
            <person name="Lipzen A."/>
            <person name="Chen C."/>
            <person name="Yan M."/>
            <person name="Daum C."/>
            <person name="Ng V."/>
            <person name="Clum A."/>
            <person name="Steindorff A."/>
            <person name="Ohm R.A."/>
            <person name="Martin F."/>
            <person name="Silar P."/>
            <person name="Natvig D.O."/>
            <person name="Lalanne C."/>
            <person name="Gautier V."/>
            <person name="Ament-Velasquez S.L."/>
            <person name="Kruys A."/>
            <person name="Hutchinson M.I."/>
            <person name="Powell A.J."/>
            <person name="Barry K."/>
            <person name="Miller A.N."/>
            <person name="Grigoriev I.V."/>
            <person name="Debuchy R."/>
            <person name="Gladieux P."/>
            <person name="Hiltunen Thoren M."/>
            <person name="Johannesson H."/>
        </authorList>
    </citation>
    <scope>NUCLEOTIDE SEQUENCE</scope>
    <source>
        <strain evidence="1">CBS 532.94</strain>
    </source>
</reference>
<comment type="caution">
    <text evidence="1">The sequence shown here is derived from an EMBL/GenBank/DDBJ whole genome shotgun (WGS) entry which is preliminary data.</text>
</comment>
<dbReference type="EMBL" id="MU860391">
    <property type="protein sequence ID" value="KAK4234283.1"/>
    <property type="molecule type" value="Genomic_DNA"/>
</dbReference>
<organism evidence="1 2">
    <name type="scientific">Achaetomium macrosporum</name>
    <dbReference type="NCBI Taxonomy" id="79813"/>
    <lineage>
        <taxon>Eukaryota</taxon>
        <taxon>Fungi</taxon>
        <taxon>Dikarya</taxon>
        <taxon>Ascomycota</taxon>
        <taxon>Pezizomycotina</taxon>
        <taxon>Sordariomycetes</taxon>
        <taxon>Sordariomycetidae</taxon>
        <taxon>Sordariales</taxon>
        <taxon>Chaetomiaceae</taxon>
        <taxon>Achaetomium</taxon>
    </lineage>
</organism>
<sequence>MCGEETPSSTPRVGARVDFYPASGLQHTHLPVGNLVFLNPSSPSSCHATHVRFSQRPSTTQTYEDGESVLVSIHMTGDLTKPLSDSGLLRRFILRRPGSGSGGNDDGVEMRLPGEALSLNVGNDGIIGRRVSMMRGNEVLADGIVGFNFLPVVAAGGSGL</sequence>
<dbReference type="AlphaFoldDB" id="A0AAN7C2P9"/>
<reference evidence="1" key="2">
    <citation type="submission" date="2023-05" db="EMBL/GenBank/DDBJ databases">
        <authorList>
            <consortium name="Lawrence Berkeley National Laboratory"/>
            <person name="Steindorff A."/>
            <person name="Hensen N."/>
            <person name="Bonometti L."/>
            <person name="Westerberg I."/>
            <person name="Brannstrom I.O."/>
            <person name="Guillou S."/>
            <person name="Cros-Aarteil S."/>
            <person name="Calhoun S."/>
            <person name="Haridas S."/>
            <person name="Kuo A."/>
            <person name="Mondo S."/>
            <person name="Pangilinan J."/>
            <person name="Riley R."/>
            <person name="Labutti K."/>
            <person name="Andreopoulos B."/>
            <person name="Lipzen A."/>
            <person name="Chen C."/>
            <person name="Yanf M."/>
            <person name="Daum C."/>
            <person name="Ng V."/>
            <person name="Clum A."/>
            <person name="Ohm R."/>
            <person name="Martin F."/>
            <person name="Silar P."/>
            <person name="Natvig D."/>
            <person name="Lalanne C."/>
            <person name="Gautier V."/>
            <person name="Ament-Velasquez S.L."/>
            <person name="Kruys A."/>
            <person name="Hutchinson M.I."/>
            <person name="Powell A.J."/>
            <person name="Barry K."/>
            <person name="Miller A.N."/>
            <person name="Grigoriev I.V."/>
            <person name="Debuchy R."/>
            <person name="Gladieux P."/>
            <person name="Thoren M.H."/>
            <person name="Johannesson H."/>
        </authorList>
    </citation>
    <scope>NUCLEOTIDE SEQUENCE</scope>
    <source>
        <strain evidence="1">CBS 532.94</strain>
    </source>
</reference>
<name>A0AAN7C2P9_9PEZI</name>
<dbReference type="Proteomes" id="UP001303760">
    <property type="component" value="Unassembled WGS sequence"/>
</dbReference>
<accession>A0AAN7C2P9</accession>
<evidence type="ECO:0000313" key="1">
    <source>
        <dbReference type="EMBL" id="KAK4234283.1"/>
    </source>
</evidence>
<gene>
    <name evidence="1" type="ORF">C8A03DRAFT_47351</name>
</gene>
<proteinExistence type="predicted"/>
<keyword evidence="2" id="KW-1185">Reference proteome</keyword>